<keyword evidence="1" id="KW-1015">Disulfide bond</keyword>
<keyword evidence="1" id="KW-0325">Glycoprotein</keyword>
<dbReference type="GO" id="GO:0045087">
    <property type="term" value="P:innate immune response"/>
    <property type="evidence" value="ECO:0007669"/>
    <property type="project" value="UniProtKB-UniRule"/>
</dbReference>
<dbReference type="GO" id="GO:0005615">
    <property type="term" value="C:extracellular space"/>
    <property type="evidence" value="ECO:0007669"/>
    <property type="project" value="UniProtKB-UniRule"/>
</dbReference>
<keyword evidence="1" id="KW-0732">Signal</keyword>
<dbReference type="Proteomes" id="UP000694521">
    <property type="component" value="Unplaced"/>
</dbReference>
<keyword evidence="1" id="KW-0929">Antimicrobial</keyword>
<name>A0A8B9DCT4_ANSCY</name>
<dbReference type="Pfam" id="PF02886">
    <property type="entry name" value="LBP_BPI_CETP_C"/>
    <property type="match status" value="1"/>
</dbReference>
<dbReference type="InterPro" id="IPR032942">
    <property type="entry name" value="BPI/LBP/Plunc"/>
</dbReference>
<feature type="region of interest" description="Disordered" evidence="2">
    <location>
        <begin position="322"/>
        <end position="367"/>
    </location>
</feature>
<dbReference type="PANTHER" id="PTHR10504">
    <property type="entry name" value="BACTERICIDAL PERMEABILITY-INCREASING BPI PROTEIN-RELATED"/>
    <property type="match status" value="1"/>
</dbReference>
<comment type="subcellular location">
    <subcellularLocation>
        <location evidence="1">Secreted</location>
    </subcellularLocation>
</comment>
<comment type="domain">
    <text evidence="1">The N- and C-terminal barrels adopt an identical fold despite having only 13% of conserved residues.</text>
</comment>
<feature type="region of interest" description="Disordered" evidence="2">
    <location>
        <begin position="1"/>
        <end position="38"/>
    </location>
</feature>
<sequence length="456" mass="47400">MPAAPTCTWSFTGDRGDAGRPAPITGTPPCPWEGGGGLGRLGGELRTPLCAPQLALQPPGAAAPENPAAAAEQAALRRAPEEHQQAGGLPEAHASVPPARPLRCHRPLLAGPPGDHGGARGRQPQGGASAGLGGGGKCLGWGAQTDPGVHLSVRPSAQGEFFGVDRRWQSPFSPRPVGLPEAREPMLLLAVTEFVANSAAFVYFTAGALRRNISGEALPRRFPLQLRTKSLGVFSPQLQEHFPDLPMELHLSARRQPLLSCRPDALHGTLFGSAEAFVVLPNATRVPAFLLDIVSAWPQGAELGCWGPYWGPAGRCWALPGDAGTAPASPTSPLAAGRQRDGEADHHGEQAGGHRAADEVRPPPAPRWVRAPLGPPREAAPVLHLRPFPSLGPFHLLSPHPAPGSHPCPPSWCSEPGQVLSWSRSAGLGLPALPGSACPCPGGVGRGHSPHPCARC</sequence>
<dbReference type="GO" id="GO:0001530">
    <property type="term" value="F:lipopolysaccharide binding"/>
    <property type="evidence" value="ECO:0007669"/>
    <property type="project" value="TreeGrafter"/>
</dbReference>
<protein>
    <recommendedName>
        <fullName evidence="1">Bactericidal permeability-increasing protein</fullName>
        <shortName evidence="1">BPI</shortName>
    </recommendedName>
</protein>
<comment type="function">
    <text evidence="1">The cytotoxic action of BPI is limited to many species of Gram-negative bacteria; this specificity may be explained by a strong affinity of the very basic N-terminal half for the negatively charged lipopolysaccharides that are unique to the Gram-negative bacterial outer envelope.</text>
</comment>
<reference evidence="4" key="2">
    <citation type="submission" date="2025-09" db="UniProtKB">
        <authorList>
            <consortium name="Ensembl"/>
        </authorList>
    </citation>
    <scope>IDENTIFICATION</scope>
</reference>
<keyword evidence="1" id="KW-0391">Immunity</keyword>
<reference evidence="4" key="1">
    <citation type="submission" date="2025-08" db="UniProtKB">
        <authorList>
            <consortium name="Ensembl"/>
        </authorList>
    </citation>
    <scope>IDENTIFICATION</scope>
</reference>
<keyword evidence="1" id="KW-0964">Secreted</keyword>
<feature type="region of interest" description="Disordered" evidence="2">
    <location>
        <begin position="56"/>
        <end position="133"/>
    </location>
</feature>
<evidence type="ECO:0000259" key="3">
    <source>
        <dbReference type="Pfam" id="PF02886"/>
    </source>
</evidence>
<feature type="compositionally biased region" description="Basic and acidic residues" evidence="2">
    <location>
        <begin position="338"/>
        <end position="349"/>
    </location>
</feature>
<evidence type="ECO:0000256" key="1">
    <source>
        <dbReference type="RuleBase" id="RU369039"/>
    </source>
</evidence>
<dbReference type="InterPro" id="IPR017943">
    <property type="entry name" value="Bactericidal_perm-incr_a/b_dom"/>
</dbReference>
<dbReference type="InterPro" id="IPR001124">
    <property type="entry name" value="Lipid-bd_serum_glycop_C"/>
</dbReference>
<keyword evidence="1" id="KW-0044">Antibiotic</keyword>
<dbReference type="GO" id="GO:0050829">
    <property type="term" value="P:defense response to Gram-negative bacterium"/>
    <property type="evidence" value="ECO:0007669"/>
    <property type="project" value="UniProtKB-UniRule"/>
</dbReference>
<feature type="domain" description="Lipid-binding serum glycoprotein C-terminal" evidence="3">
    <location>
        <begin position="158"/>
        <end position="293"/>
    </location>
</feature>
<evidence type="ECO:0000313" key="4">
    <source>
        <dbReference type="Ensembl" id="ENSACDP00005004266.1"/>
    </source>
</evidence>
<feature type="compositionally biased region" description="Low complexity" evidence="2">
    <location>
        <begin position="56"/>
        <end position="77"/>
    </location>
</feature>
<dbReference type="Ensembl" id="ENSACDT00005005147.1">
    <property type="protein sequence ID" value="ENSACDP00005004266.1"/>
    <property type="gene ID" value="ENSACDG00005003133.1"/>
</dbReference>
<evidence type="ECO:0000256" key="2">
    <source>
        <dbReference type="SAM" id="MobiDB-lite"/>
    </source>
</evidence>
<comment type="subunit">
    <text evidence="1">Monomer. Homodimer; disulfide-linked.</text>
</comment>
<organism evidence="4 5">
    <name type="scientific">Anser cygnoides</name>
    <name type="common">Swan goose</name>
    <dbReference type="NCBI Taxonomy" id="8845"/>
    <lineage>
        <taxon>Eukaryota</taxon>
        <taxon>Metazoa</taxon>
        <taxon>Chordata</taxon>
        <taxon>Craniata</taxon>
        <taxon>Vertebrata</taxon>
        <taxon>Euteleostomi</taxon>
        <taxon>Archelosauria</taxon>
        <taxon>Archosauria</taxon>
        <taxon>Dinosauria</taxon>
        <taxon>Saurischia</taxon>
        <taxon>Theropoda</taxon>
        <taxon>Coelurosauria</taxon>
        <taxon>Aves</taxon>
        <taxon>Neognathae</taxon>
        <taxon>Galloanserae</taxon>
        <taxon>Anseriformes</taxon>
        <taxon>Anatidae</taxon>
        <taxon>Anserinae</taxon>
        <taxon>Anser</taxon>
    </lineage>
</organism>
<dbReference type="PANTHER" id="PTHR10504:SF84">
    <property type="entry name" value="BACTERICIDAL PERMEABILITY-INCREASING PROTEIN"/>
    <property type="match status" value="1"/>
</dbReference>
<dbReference type="AlphaFoldDB" id="A0A8B9DCT4"/>
<comment type="domain">
    <text evidence="1">The N-terminal region may be exposed to the interior of the granule, whereas the C-terminal portion may be embedded in the membrane. During phagocytosis and degranulation, proteases may be released and activated and cleave BPI at the junction of the N- and C-terminal portions of the molecule, providing controlled release of the N-terminal antibacterial fragment when bacteria are ingested.</text>
</comment>
<dbReference type="Gene3D" id="3.15.20.10">
    <property type="entry name" value="Bactericidal permeability-increasing protein, domain 2"/>
    <property type="match status" value="1"/>
</dbReference>
<accession>A0A8B9DCT4</accession>
<keyword evidence="5" id="KW-1185">Reference proteome</keyword>
<feature type="compositionally biased region" description="Low complexity" evidence="2">
    <location>
        <begin position="323"/>
        <end position="337"/>
    </location>
</feature>
<dbReference type="GO" id="GO:0031663">
    <property type="term" value="P:lipopolysaccharide-mediated signaling pathway"/>
    <property type="evidence" value="ECO:0007669"/>
    <property type="project" value="TreeGrafter"/>
</dbReference>
<keyword evidence="1" id="KW-0399">Innate immunity</keyword>
<evidence type="ECO:0000313" key="5">
    <source>
        <dbReference type="Proteomes" id="UP000694521"/>
    </source>
</evidence>
<proteinExistence type="predicted"/>
<dbReference type="SUPFAM" id="SSF55394">
    <property type="entry name" value="Bactericidal permeability-increasing protein, BPI"/>
    <property type="match status" value="1"/>
</dbReference>